<proteinExistence type="inferred from homology"/>
<dbReference type="GO" id="GO:0005829">
    <property type="term" value="C:cytosol"/>
    <property type="evidence" value="ECO:0007669"/>
    <property type="project" value="TreeGrafter"/>
</dbReference>
<comment type="similarity">
    <text evidence="1">Belongs to the UbiK family.</text>
</comment>
<dbReference type="InterPro" id="IPR007475">
    <property type="entry name" value="UbiK"/>
</dbReference>
<dbReference type="UniPathway" id="UPA00232"/>
<comment type="subcellular location">
    <subcellularLocation>
        <location evidence="1">Cytoplasm</location>
    </subcellularLocation>
</comment>
<dbReference type="OrthoDB" id="5297354at2"/>
<protein>
    <recommendedName>
        <fullName evidence="1">Ubiquinone biosynthesis accessory factor UbiK</fullName>
    </recommendedName>
</protein>
<dbReference type="Pfam" id="PF04380">
    <property type="entry name" value="BMFP"/>
    <property type="match status" value="1"/>
</dbReference>
<dbReference type="EMBL" id="LNYG01000001">
    <property type="protein sequence ID" value="KTD13315.1"/>
    <property type="molecule type" value="Genomic_DNA"/>
</dbReference>
<dbReference type="PANTHER" id="PTHR38040">
    <property type="entry name" value="UBIQUINONE BIOSYNTHESIS ACCESSORY FACTOR UBIK"/>
    <property type="match status" value="1"/>
</dbReference>
<dbReference type="PATRIC" id="fig|455.5.peg.108"/>
<organism evidence="2 3">
    <name type="scientific">Legionella jamestowniensis</name>
    <dbReference type="NCBI Taxonomy" id="455"/>
    <lineage>
        <taxon>Bacteria</taxon>
        <taxon>Pseudomonadati</taxon>
        <taxon>Pseudomonadota</taxon>
        <taxon>Gammaproteobacteria</taxon>
        <taxon>Legionellales</taxon>
        <taxon>Legionellaceae</taxon>
        <taxon>Legionella</taxon>
    </lineage>
</organism>
<dbReference type="STRING" id="455.Ljam_0105"/>
<keyword evidence="1" id="KW-0831">Ubiquinone biosynthesis</keyword>
<comment type="function">
    <text evidence="1">Required for efficient ubiquinone (coenzyme Q) biosynthesis. UbiK is probably an accessory factor of Ubi enzymes and facilitates ubiquinone biosynthesis by acting as an assembly factor, a targeting factor, or both.</text>
</comment>
<dbReference type="PANTHER" id="PTHR38040:SF1">
    <property type="entry name" value="UBIQUINONE BIOSYNTHESIS ACCESSORY FACTOR UBIK"/>
    <property type="match status" value="1"/>
</dbReference>
<keyword evidence="1" id="KW-0175">Coiled coil</keyword>
<evidence type="ECO:0000313" key="3">
    <source>
        <dbReference type="Proteomes" id="UP000054715"/>
    </source>
</evidence>
<name>A0A0W0UZM3_9GAMM</name>
<dbReference type="AlphaFoldDB" id="A0A0W0UZM3"/>
<dbReference type="Proteomes" id="UP000054715">
    <property type="component" value="Unassembled WGS sequence"/>
</dbReference>
<dbReference type="RefSeq" id="WP_058448188.1">
    <property type="nucleotide sequence ID" value="NZ_CAAAJF010000003.1"/>
</dbReference>
<dbReference type="NCBIfam" id="NF047835">
    <property type="entry name" value="UbiqAccUbiK"/>
    <property type="match status" value="1"/>
</dbReference>
<reference evidence="2 3" key="1">
    <citation type="submission" date="2015-11" db="EMBL/GenBank/DDBJ databases">
        <title>Genomic analysis of 38 Legionella species identifies large and diverse effector repertoires.</title>
        <authorList>
            <person name="Burstein D."/>
            <person name="Amaro F."/>
            <person name="Zusman T."/>
            <person name="Lifshitz Z."/>
            <person name="Cohen O."/>
            <person name="Gilbert J.A."/>
            <person name="Pupko T."/>
            <person name="Shuman H.A."/>
            <person name="Segal G."/>
        </authorList>
    </citation>
    <scope>NUCLEOTIDE SEQUENCE [LARGE SCALE GENOMIC DNA]</scope>
    <source>
        <strain evidence="2 3">JA-26-G1-E2</strain>
    </source>
</reference>
<feature type="coiled-coil region" evidence="1">
    <location>
        <begin position="52"/>
        <end position="79"/>
    </location>
</feature>
<evidence type="ECO:0000256" key="1">
    <source>
        <dbReference type="HAMAP-Rule" id="MF_02216"/>
    </source>
</evidence>
<comment type="caution">
    <text evidence="2">The sequence shown here is derived from an EMBL/GenBank/DDBJ whole genome shotgun (WGS) entry which is preliminary data.</text>
</comment>
<evidence type="ECO:0000313" key="2">
    <source>
        <dbReference type="EMBL" id="KTD13315.1"/>
    </source>
</evidence>
<comment type="pathway">
    <text evidence="1">Cofactor biosynthesis; ubiquinone biosynthesis.</text>
</comment>
<dbReference type="GO" id="GO:0006744">
    <property type="term" value="P:ubiquinone biosynthetic process"/>
    <property type="evidence" value="ECO:0007669"/>
    <property type="project" value="UniProtKB-UniRule"/>
</dbReference>
<sequence length="84" mass="9847">MFDSKNLDDLAKSLFASLPTSLQNFEKDIQQKFKEVLQTAFARLDLVTREEFDVQTKVLARTREKLDDLQRQLETLQSKNKVDK</sequence>
<gene>
    <name evidence="1" type="primary">ubiK</name>
    <name evidence="2" type="ORF">Ljam_0105</name>
</gene>
<keyword evidence="1" id="KW-0963">Cytoplasm</keyword>
<accession>A0A0W0UZM3</accession>
<dbReference type="HAMAP" id="MF_02216">
    <property type="entry name" value="UbiK"/>
    <property type="match status" value="1"/>
</dbReference>